<dbReference type="GO" id="GO:0005737">
    <property type="term" value="C:cytoplasm"/>
    <property type="evidence" value="ECO:0007669"/>
    <property type="project" value="TreeGrafter"/>
</dbReference>
<accession>A0A2P7AJI6</accession>
<dbReference type="GO" id="GO:0005524">
    <property type="term" value="F:ATP binding"/>
    <property type="evidence" value="ECO:0007669"/>
    <property type="project" value="UniProtKB-KW"/>
</dbReference>
<comment type="caution">
    <text evidence="11">The sequence shown here is derived from an EMBL/GenBank/DDBJ whole genome shotgun (WGS) entry which is preliminary data.</text>
</comment>
<dbReference type="EC" id="2.7.1.12" evidence="3 10"/>
<keyword evidence="5 10" id="KW-0547">Nucleotide-binding</keyword>
<dbReference type="Pfam" id="PF13671">
    <property type="entry name" value="AAA_33"/>
    <property type="match status" value="1"/>
</dbReference>
<organism evidence="11 12">
    <name type="scientific">Phyllobacterium endophyticum</name>
    <dbReference type="NCBI Taxonomy" id="1149773"/>
    <lineage>
        <taxon>Bacteria</taxon>
        <taxon>Pseudomonadati</taxon>
        <taxon>Pseudomonadota</taxon>
        <taxon>Alphaproteobacteria</taxon>
        <taxon>Hyphomicrobiales</taxon>
        <taxon>Phyllobacteriaceae</taxon>
        <taxon>Phyllobacterium</taxon>
    </lineage>
</organism>
<evidence type="ECO:0000256" key="1">
    <source>
        <dbReference type="ARBA" id="ARBA00004761"/>
    </source>
</evidence>
<evidence type="ECO:0000256" key="2">
    <source>
        <dbReference type="ARBA" id="ARBA00008420"/>
    </source>
</evidence>
<evidence type="ECO:0000256" key="10">
    <source>
        <dbReference type="RuleBase" id="RU363066"/>
    </source>
</evidence>
<evidence type="ECO:0000256" key="8">
    <source>
        <dbReference type="ARBA" id="ARBA00023064"/>
    </source>
</evidence>
<dbReference type="RefSeq" id="WP_106719637.1">
    <property type="nucleotide sequence ID" value="NZ_JACHXT010000007.1"/>
</dbReference>
<dbReference type="SUPFAM" id="SSF52540">
    <property type="entry name" value="P-loop containing nucleoside triphosphate hydrolases"/>
    <property type="match status" value="1"/>
</dbReference>
<dbReference type="AlphaFoldDB" id="A0A2P7AJI6"/>
<evidence type="ECO:0000256" key="4">
    <source>
        <dbReference type="ARBA" id="ARBA00022679"/>
    </source>
</evidence>
<dbReference type="CDD" id="cd02021">
    <property type="entry name" value="GntK"/>
    <property type="match status" value="1"/>
</dbReference>
<dbReference type="PANTHER" id="PTHR43442">
    <property type="entry name" value="GLUCONOKINASE-RELATED"/>
    <property type="match status" value="1"/>
</dbReference>
<comment type="pathway">
    <text evidence="1">Carbohydrate acid metabolism.</text>
</comment>
<dbReference type="GO" id="GO:0046316">
    <property type="term" value="F:gluconokinase activity"/>
    <property type="evidence" value="ECO:0007669"/>
    <property type="project" value="UniProtKB-EC"/>
</dbReference>
<evidence type="ECO:0000256" key="6">
    <source>
        <dbReference type="ARBA" id="ARBA00022777"/>
    </source>
</evidence>
<dbReference type="FunFam" id="3.40.50.300:FF:000522">
    <property type="entry name" value="Gluconokinase"/>
    <property type="match status" value="1"/>
</dbReference>
<evidence type="ECO:0000313" key="11">
    <source>
        <dbReference type="EMBL" id="PSH54391.1"/>
    </source>
</evidence>
<dbReference type="NCBIfam" id="TIGR01313">
    <property type="entry name" value="therm_gnt_kin"/>
    <property type="match status" value="1"/>
</dbReference>
<evidence type="ECO:0000256" key="7">
    <source>
        <dbReference type="ARBA" id="ARBA00022840"/>
    </source>
</evidence>
<dbReference type="Gene3D" id="3.40.50.300">
    <property type="entry name" value="P-loop containing nucleotide triphosphate hydrolases"/>
    <property type="match status" value="1"/>
</dbReference>
<dbReference type="PANTHER" id="PTHR43442:SF3">
    <property type="entry name" value="GLUCONOKINASE-RELATED"/>
    <property type="match status" value="1"/>
</dbReference>
<keyword evidence="6 10" id="KW-0418">Kinase</keyword>
<protein>
    <recommendedName>
        <fullName evidence="3 10">Gluconokinase</fullName>
        <ecNumber evidence="3 10">2.7.1.12</ecNumber>
    </recommendedName>
</protein>
<dbReference type="OrthoDB" id="9795716at2"/>
<dbReference type="EMBL" id="PGGN01000010">
    <property type="protein sequence ID" value="PSH54391.1"/>
    <property type="molecule type" value="Genomic_DNA"/>
</dbReference>
<sequence length="168" mass="18467">MIRLVVMGVSGSGKSSVGLAVATELRLPFVEGDTLHPQSNVEKMASGIPLTDDDRWPWLDQIAARLASAEEGVVVSCSALKKSYRDRLRQASGGWLGFIFLDGTREVLRDHMSKRTGHFMPLSMLDSQLATLEPPTGEALVLRQDIEHPVEQIAAASIEWARAQNWQS</sequence>
<dbReference type="Proteomes" id="UP000241158">
    <property type="component" value="Unassembled WGS sequence"/>
</dbReference>
<evidence type="ECO:0000256" key="3">
    <source>
        <dbReference type="ARBA" id="ARBA00012054"/>
    </source>
</evidence>
<evidence type="ECO:0000313" key="12">
    <source>
        <dbReference type="Proteomes" id="UP000241158"/>
    </source>
</evidence>
<keyword evidence="7 10" id="KW-0067">ATP-binding</keyword>
<reference evidence="12" key="1">
    <citation type="submission" date="2017-11" db="EMBL/GenBank/DDBJ databases">
        <authorList>
            <person name="Kuznetsova I."/>
            <person name="Sazanova A."/>
            <person name="Chirak E."/>
            <person name="Safronova V."/>
            <person name="Willems A."/>
        </authorList>
    </citation>
    <scope>NUCLEOTIDE SEQUENCE [LARGE SCALE GENOMIC DNA]</scope>
    <source>
        <strain evidence="12">PEPV15</strain>
    </source>
</reference>
<keyword evidence="4 10" id="KW-0808">Transferase</keyword>
<comment type="similarity">
    <text evidence="2 10">Belongs to the gluconokinase GntK/GntV family.</text>
</comment>
<evidence type="ECO:0000256" key="5">
    <source>
        <dbReference type="ARBA" id="ARBA00022741"/>
    </source>
</evidence>
<dbReference type="InterPro" id="IPR006001">
    <property type="entry name" value="Therm_gnt_kin"/>
</dbReference>
<dbReference type="GO" id="GO:0019521">
    <property type="term" value="P:D-gluconate metabolic process"/>
    <property type="evidence" value="ECO:0007669"/>
    <property type="project" value="UniProtKB-KW"/>
</dbReference>
<dbReference type="InterPro" id="IPR027417">
    <property type="entry name" value="P-loop_NTPase"/>
</dbReference>
<proteinExistence type="inferred from homology"/>
<comment type="catalytic activity">
    <reaction evidence="9 10">
        <text>D-gluconate + ATP = 6-phospho-D-gluconate + ADP + H(+)</text>
        <dbReference type="Rhea" id="RHEA:19433"/>
        <dbReference type="ChEBI" id="CHEBI:15378"/>
        <dbReference type="ChEBI" id="CHEBI:18391"/>
        <dbReference type="ChEBI" id="CHEBI:30616"/>
        <dbReference type="ChEBI" id="CHEBI:58759"/>
        <dbReference type="ChEBI" id="CHEBI:456216"/>
        <dbReference type="EC" id="2.7.1.12"/>
    </reaction>
</comment>
<evidence type="ECO:0000256" key="9">
    <source>
        <dbReference type="ARBA" id="ARBA00048090"/>
    </source>
</evidence>
<name>A0A2P7AJI6_9HYPH</name>
<keyword evidence="12" id="KW-1185">Reference proteome</keyword>
<gene>
    <name evidence="11" type="ORF">CU100_26515</name>
</gene>
<keyword evidence="8" id="KW-0311">Gluconate utilization</keyword>